<reference evidence="1 2" key="1">
    <citation type="journal article" date="2010" name="Stand. Genomic Sci.">
        <title>Complete genome sequence of Sebaldella termitidis type strain (NCTC 11300).</title>
        <authorList>
            <person name="Harmon-Smith M."/>
            <person name="Celia L."/>
            <person name="Chertkov O."/>
            <person name="Lapidus A."/>
            <person name="Copeland A."/>
            <person name="Glavina Del Rio T."/>
            <person name="Nolan M."/>
            <person name="Lucas S."/>
            <person name="Tice H."/>
            <person name="Cheng J.F."/>
            <person name="Han C."/>
            <person name="Detter J.C."/>
            <person name="Bruce D."/>
            <person name="Goodwin L."/>
            <person name="Pitluck S."/>
            <person name="Pati A."/>
            <person name="Liolios K."/>
            <person name="Ivanova N."/>
            <person name="Mavromatis K."/>
            <person name="Mikhailova N."/>
            <person name="Chen A."/>
            <person name="Palaniappan K."/>
            <person name="Land M."/>
            <person name="Hauser L."/>
            <person name="Chang Y.J."/>
            <person name="Jeffries C.D."/>
            <person name="Brettin T."/>
            <person name="Goker M."/>
            <person name="Beck B."/>
            <person name="Bristow J."/>
            <person name="Eisen J.A."/>
            <person name="Markowitz V."/>
            <person name="Hugenholtz P."/>
            <person name="Kyrpides N.C."/>
            <person name="Klenk H.P."/>
            <person name="Chen F."/>
        </authorList>
    </citation>
    <scope>NUCLEOTIDE SEQUENCE [LARGE SCALE GENOMIC DNA]</scope>
    <source>
        <strain evidence="2">ATCC 33386 / NCTC 11300</strain>
        <plasmid evidence="2">Plasmid pSTERM02</plasmid>
    </source>
</reference>
<dbReference type="AlphaFoldDB" id="D1AS46"/>
<dbReference type="Proteomes" id="UP000000845">
    <property type="component" value="Plasmid pSTERM02"/>
</dbReference>
<evidence type="ECO:0000313" key="1">
    <source>
        <dbReference type="EMBL" id="ACZ11033.1"/>
    </source>
</evidence>
<gene>
    <name evidence="1" type="ORF">Sterm_4205</name>
</gene>
<organism evidence="1 2">
    <name type="scientific">Sebaldella termitidis (strain ATCC 33386 / NCTC 11300)</name>
    <dbReference type="NCBI Taxonomy" id="526218"/>
    <lineage>
        <taxon>Bacteria</taxon>
        <taxon>Fusobacteriati</taxon>
        <taxon>Fusobacteriota</taxon>
        <taxon>Fusobacteriia</taxon>
        <taxon>Fusobacteriales</taxon>
        <taxon>Leptotrichiaceae</taxon>
        <taxon>Sebaldella</taxon>
    </lineage>
</organism>
<dbReference type="EMBL" id="CP001741">
    <property type="protein sequence ID" value="ACZ11033.1"/>
    <property type="molecule type" value="Genomic_DNA"/>
</dbReference>
<accession>D1AS46</accession>
<dbReference type="HOGENOM" id="CLU_1730120_0_0_0"/>
<keyword evidence="2" id="KW-1185">Reference proteome</keyword>
<keyword evidence="1" id="KW-0614">Plasmid</keyword>
<dbReference type="RefSeq" id="WP_012863607.1">
    <property type="nucleotide sequence ID" value="NC_013519.1"/>
</dbReference>
<protein>
    <submittedName>
        <fullName evidence="1">Uncharacterized protein</fullName>
    </submittedName>
</protein>
<geneLocation type="plasmid" evidence="1 2">
    <name>pSTERM02</name>
</geneLocation>
<evidence type="ECO:0000313" key="2">
    <source>
        <dbReference type="Proteomes" id="UP000000845"/>
    </source>
</evidence>
<proteinExistence type="predicted"/>
<name>D1AS46_SEBTE</name>
<sequence>MEKLKDIKKSNDIVKLFSSLIGIPETKVSVNINFEGYGDLQKKIFNQLLDNAMKYYITGGEEYERLEIILKSFCKSLGLEITAENQRRIEDNIISLSQMKIAFEYVIDKGEKGKAWFPLFIITSRTHIDKVSELVSIVFSSWRFIEDYISE</sequence>
<dbReference type="KEGG" id="str:Sterm_4205"/>